<feature type="signal peptide" evidence="9">
    <location>
        <begin position="1"/>
        <end position="19"/>
    </location>
</feature>
<dbReference type="GO" id="GO:0050829">
    <property type="term" value="P:defense response to Gram-negative bacterium"/>
    <property type="evidence" value="ECO:0007669"/>
    <property type="project" value="TreeGrafter"/>
</dbReference>
<dbReference type="GO" id="GO:0019731">
    <property type="term" value="P:antibacterial humoral response"/>
    <property type="evidence" value="ECO:0007669"/>
    <property type="project" value="TreeGrafter"/>
</dbReference>
<keyword evidence="7" id="KW-0044">Antibiotic</keyword>
<keyword evidence="3" id="KW-0964">Secreted</keyword>
<protein>
    <submittedName>
        <fullName evidence="12">Neutrophil antibiotic peptide NP-2-like</fullName>
    </submittedName>
</protein>
<proteinExistence type="inferred from homology"/>
<evidence type="ECO:0000256" key="5">
    <source>
        <dbReference type="ARBA" id="ARBA00022729"/>
    </source>
</evidence>
<keyword evidence="4" id="KW-0929">Antimicrobial</keyword>
<reference evidence="12" key="1">
    <citation type="submission" date="2025-08" db="UniProtKB">
        <authorList>
            <consortium name="RefSeq"/>
        </authorList>
    </citation>
    <scope>IDENTIFICATION</scope>
</reference>
<sequence length="60" mass="6532">MRTLALLTAILLLALQAQAEPLPGIAEEDLEQQQPLQENQDMAISFAGPEHSGLQPQDTH</sequence>
<dbReference type="InterPro" id="IPR016327">
    <property type="entry name" value="Alpha-defensin"/>
</dbReference>
<dbReference type="GO" id="GO:0002227">
    <property type="term" value="P:innate immune response in mucosa"/>
    <property type="evidence" value="ECO:0007669"/>
    <property type="project" value="TreeGrafter"/>
</dbReference>
<comment type="subcellular location">
    <subcellularLocation>
        <location evidence="1">Secreted</location>
    </subcellularLocation>
</comment>
<evidence type="ECO:0000313" key="12">
    <source>
        <dbReference type="RefSeq" id="XP_012922820.1"/>
    </source>
</evidence>
<dbReference type="GO" id="GO:0061844">
    <property type="term" value="P:antimicrobial humoral immune response mediated by antimicrobial peptide"/>
    <property type="evidence" value="ECO:0007669"/>
    <property type="project" value="TreeGrafter"/>
</dbReference>
<dbReference type="PANTHER" id="PTHR11876">
    <property type="entry name" value="ALPHA-DEFENSIN 1"/>
    <property type="match status" value="1"/>
</dbReference>
<feature type="domain" description="Alpha-defensin N-terminal" evidence="10">
    <location>
        <begin position="1"/>
        <end position="51"/>
    </location>
</feature>
<evidence type="ECO:0000259" key="10">
    <source>
        <dbReference type="SMART" id="SM01418"/>
    </source>
</evidence>
<evidence type="ECO:0000256" key="2">
    <source>
        <dbReference type="ARBA" id="ARBA00006519"/>
    </source>
</evidence>
<dbReference type="GO" id="GO:0050830">
    <property type="term" value="P:defense response to Gram-positive bacterium"/>
    <property type="evidence" value="ECO:0007669"/>
    <property type="project" value="TreeGrafter"/>
</dbReference>
<comment type="similarity">
    <text evidence="2">Belongs to the alpha-defensin family.</text>
</comment>
<evidence type="ECO:0000313" key="11">
    <source>
        <dbReference type="Proteomes" id="UP000694906"/>
    </source>
</evidence>
<dbReference type="GO" id="GO:0071222">
    <property type="term" value="P:cellular response to lipopolysaccharide"/>
    <property type="evidence" value="ECO:0007669"/>
    <property type="project" value="TreeGrafter"/>
</dbReference>
<evidence type="ECO:0000256" key="3">
    <source>
        <dbReference type="ARBA" id="ARBA00022525"/>
    </source>
</evidence>
<feature type="chain" id="PRO_5044028011" evidence="9">
    <location>
        <begin position="20"/>
        <end position="60"/>
    </location>
</feature>
<dbReference type="KEGG" id="hgl:106008121"/>
<dbReference type="InterPro" id="IPR002366">
    <property type="entry name" value="Alpha-defensin_N"/>
</dbReference>
<keyword evidence="5 9" id="KW-0732">Signal</keyword>
<feature type="region of interest" description="Disordered" evidence="8">
    <location>
        <begin position="25"/>
        <end position="60"/>
    </location>
</feature>
<keyword evidence="11" id="KW-1185">Reference proteome</keyword>
<dbReference type="GeneID" id="106008121"/>
<gene>
    <name evidence="12" type="primary">LOC106008121</name>
</gene>
<name>A0AAX6QQ00_HETGA</name>
<evidence type="ECO:0000256" key="7">
    <source>
        <dbReference type="ARBA" id="ARBA00023022"/>
    </source>
</evidence>
<dbReference type="Proteomes" id="UP000694906">
    <property type="component" value="Unplaced"/>
</dbReference>
<dbReference type="Pfam" id="PF00879">
    <property type="entry name" value="Defensin_propep"/>
    <property type="match status" value="1"/>
</dbReference>
<dbReference type="PIRSF" id="PIRSF001875">
    <property type="entry name" value="Alpha-defensin"/>
    <property type="match status" value="1"/>
</dbReference>
<evidence type="ECO:0000256" key="9">
    <source>
        <dbReference type="SAM" id="SignalP"/>
    </source>
</evidence>
<keyword evidence="6" id="KW-0211">Defensin</keyword>
<dbReference type="SMART" id="SM01418">
    <property type="entry name" value="Defensin_propep"/>
    <property type="match status" value="1"/>
</dbReference>
<dbReference type="RefSeq" id="XP_012922820.1">
    <property type="nucleotide sequence ID" value="XM_013067366.2"/>
</dbReference>
<evidence type="ECO:0000256" key="6">
    <source>
        <dbReference type="ARBA" id="ARBA00022940"/>
    </source>
</evidence>
<accession>A0AAX6QQ00</accession>
<dbReference type="GO" id="GO:0031012">
    <property type="term" value="C:extracellular matrix"/>
    <property type="evidence" value="ECO:0007669"/>
    <property type="project" value="TreeGrafter"/>
</dbReference>
<evidence type="ECO:0000256" key="1">
    <source>
        <dbReference type="ARBA" id="ARBA00004613"/>
    </source>
</evidence>
<dbReference type="GO" id="GO:0005615">
    <property type="term" value="C:extracellular space"/>
    <property type="evidence" value="ECO:0007669"/>
    <property type="project" value="InterPro"/>
</dbReference>
<dbReference type="AlphaFoldDB" id="A0AAX6QQ00"/>
<evidence type="ECO:0000256" key="8">
    <source>
        <dbReference type="SAM" id="MobiDB-lite"/>
    </source>
</evidence>
<dbReference type="PANTHER" id="PTHR11876:SF28">
    <property type="entry name" value="ALPHA-DEFENSIN 1"/>
    <property type="match status" value="1"/>
</dbReference>
<evidence type="ECO:0000256" key="4">
    <source>
        <dbReference type="ARBA" id="ARBA00022529"/>
    </source>
</evidence>
<organism evidence="11 12">
    <name type="scientific">Heterocephalus glaber</name>
    <name type="common">Naked mole rat</name>
    <dbReference type="NCBI Taxonomy" id="10181"/>
    <lineage>
        <taxon>Eukaryota</taxon>
        <taxon>Metazoa</taxon>
        <taxon>Chordata</taxon>
        <taxon>Craniata</taxon>
        <taxon>Vertebrata</taxon>
        <taxon>Euteleostomi</taxon>
        <taxon>Mammalia</taxon>
        <taxon>Eutheria</taxon>
        <taxon>Euarchontoglires</taxon>
        <taxon>Glires</taxon>
        <taxon>Rodentia</taxon>
        <taxon>Hystricomorpha</taxon>
        <taxon>Bathyergidae</taxon>
        <taxon>Heterocephalus</taxon>
    </lineage>
</organism>
<feature type="compositionally biased region" description="Low complexity" evidence="8">
    <location>
        <begin position="32"/>
        <end position="41"/>
    </location>
</feature>
<dbReference type="GO" id="GO:0051673">
    <property type="term" value="P:disruption of plasma membrane integrity in another organism"/>
    <property type="evidence" value="ECO:0007669"/>
    <property type="project" value="TreeGrafter"/>
</dbReference>